<protein>
    <submittedName>
        <fullName evidence="1">SRPBCC family protein</fullName>
    </submittedName>
</protein>
<reference evidence="1 2" key="1">
    <citation type="journal article" date="2019" name="Int. J. Syst. Evol. Microbiol.">
        <title>The Global Catalogue of Microorganisms (GCM) 10K type strain sequencing project: providing services to taxonomists for standard genome sequencing and annotation.</title>
        <authorList>
            <consortium name="The Broad Institute Genomics Platform"/>
            <consortium name="The Broad Institute Genome Sequencing Center for Infectious Disease"/>
            <person name="Wu L."/>
            <person name="Ma J."/>
        </authorList>
    </citation>
    <scope>NUCLEOTIDE SEQUENCE [LARGE SCALE GENOMIC DNA]</scope>
    <source>
        <strain evidence="1 2">SKJ47</strain>
    </source>
</reference>
<dbReference type="RefSeq" id="WP_379740098.1">
    <property type="nucleotide sequence ID" value="NZ_JBHSVN010000001.1"/>
</dbReference>
<organism evidence="1 2">
    <name type="scientific">Halopenitus salinus</name>
    <dbReference type="NCBI Taxonomy" id="1198295"/>
    <lineage>
        <taxon>Archaea</taxon>
        <taxon>Methanobacteriati</taxon>
        <taxon>Methanobacteriota</taxon>
        <taxon>Stenosarchaea group</taxon>
        <taxon>Halobacteria</taxon>
        <taxon>Halobacteriales</taxon>
        <taxon>Haloferacaceae</taxon>
        <taxon>Halopenitus</taxon>
    </lineage>
</organism>
<evidence type="ECO:0000313" key="1">
    <source>
        <dbReference type="EMBL" id="MFC6891590.1"/>
    </source>
</evidence>
<name>A0ABD5UPZ9_9EURY</name>
<dbReference type="AlphaFoldDB" id="A0ABD5UPZ9"/>
<keyword evidence="2" id="KW-1185">Reference proteome</keyword>
<accession>A0ABD5UPZ9</accession>
<sequence>MHSVTVTRTIDSDPETIAEAMTDVGPFMTAAGFDEVAVDGDRIEVANAVGIATIELTLERVDTDALEKPHADAAFAYEQREGIFEEMVTSYSLSSVADGTEVEATTTFALDVAVVGDLLDATVIDRQRRRELEAQLDWLADETA</sequence>
<dbReference type="EMBL" id="JBHSXL010000003">
    <property type="protein sequence ID" value="MFC6891590.1"/>
    <property type="molecule type" value="Genomic_DNA"/>
</dbReference>
<dbReference type="Gene3D" id="3.30.530.20">
    <property type="match status" value="1"/>
</dbReference>
<dbReference type="SUPFAM" id="SSF55961">
    <property type="entry name" value="Bet v1-like"/>
    <property type="match status" value="1"/>
</dbReference>
<proteinExistence type="predicted"/>
<dbReference type="Proteomes" id="UP001596296">
    <property type="component" value="Unassembled WGS sequence"/>
</dbReference>
<gene>
    <name evidence="1" type="ORF">ACFQE9_03020</name>
</gene>
<comment type="caution">
    <text evidence="1">The sequence shown here is derived from an EMBL/GenBank/DDBJ whole genome shotgun (WGS) entry which is preliminary data.</text>
</comment>
<evidence type="ECO:0000313" key="2">
    <source>
        <dbReference type="Proteomes" id="UP001596296"/>
    </source>
</evidence>
<dbReference type="InterPro" id="IPR023393">
    <property type="entry name" value="START-like_dom_sf"/>
</dbReference>